<evidence type="ECO:0000313" key="3">
    <source>
        <dbReference type="EMBL" id="OWF46125.1"/>
    </source>
</evidence>
<dbReference type="InterPro" id="IPR006029">
    <property type="entry name" value="Neurotrans-gated_channel_TM"/>
</dbReference>
<evidence type="ECO:0000256" key="1">
    <source>
        <dbReference type="SAM" id="Phobius"/>
    </source>
</evidence>
<name>A0A210QBL8_MIZYE</name>
<evidence type="ECO:0000313" key="4">
    <source>
        <dbReference type="Proteomes" id="UP000242188"/>
    </source>
</evidence>
<dbReference type="InterPro" id="IPR036719">
    <property type="entry name" value="Neuro-gated_channel_TM_sf"/>
</dbReference>
<dbReference type="Pfam" id="PF02932">
    <property type="entry name" value="Neur_chan_memb"/>
    <property type="match status" value="1"/>
</dbReference>
<dbReference type="GO" id="GO:0016020">
    <property type="term" value="C:membrane"/>
    <property type="evidence" value="ECO:0007669"/>
    <property type="project" value="InterPro"/>
</dbReference>
<keyword evidence="4" id="KW-1185">Reference proteome</keyword>
<gene>
    <name evidence="3" type="ORF">KP79_PYT04322</name>
</gene>
<sequence>MDKQIQIEVLPYGYTPHEVSFSLISSTVWLSYFRPNSKYTFTGSGTHIASFISDIAEFRLMLKRRPMNFLVSVVFPIIMLGLVNPLVFILPFTSGEISSYSMTVLLAFTVYMTVVSDKMPGSSDPISYVSYYILSLLAIGTLIVIANIFQIQIQEKNEEQEPVPKWICKFPLLLMKVERRGQVKVYEDSNILEKVDTIGTNRMNLESLDERRNSQE</sequence>
<dbReference type="PANTHER" id="PTHR18945">
    <property type="entry name" value="NEUROTRANSMITTER GATED ION CHANNEL"/>
    <property type="match status" value="1"/>
</dbReference>
<organism evidence="3 4">
    <name type="scientific">Mizuhopecten yessoensis</name>
    <name type="common">Japanese scallop</name>
    <name type="synonym">Patinopecten yessoensis</name>
    <dbReference type="NCBI Taxonomy" id="6573"/>
    <lineage>
        <taxon>Eukaryota</taxon>
        <taxon>Metazoa</taxon>
        <taxon>Spiralia</taxon>
        <taxon>Lophotrochozoa</taxon>
        <taxon>Mollusca</taxon>
        <taxon>Bivalvia</taxon>
        <taxon>Autobranchia</taxon>
        <taxon>Pteriomorphia</taxon>
        <taxon>Pectinida</taxon>
        <taxon>Pectinoidea</taxon>
        <taxon>Pectinidae</taxon>
        <taxon>Mizuhopecten</taxon>
    </lineage>
</organism>
<keyword evidence="3" id="KW-0675">Receptor</keyword>
<evidence type="ECO:0000259" key="2">
    <source>
        <dbReference type="Pfam" id="PF02932"/>
    </source>
</evidence>
<proteinExistence type="predicted"/>
<protein>
    <submittedName>
        <fullName evidence="3">Neuronal acetylcholine receptor subunit alpha-7</fullName>
    </submittedName>
</protein>
<dbReference type="GO" id="GO:0005216">
    <property type="term" value="F:monoatomic ion channel activity"/>
    <property type="evidence" value="ECO:0007669"/>
    <property type="project" value="InterPro"/>
</dbReference>
<dbReference type="STRING" id="6573.A0A210QBL8"/>
<feature type="domain" description="Neurotransmitter-gated ion-channel transmembrane" evidence="2">
    <location>
        <begin position="74"/>
        <end position="170"/>
    </location>
</feature>
<keyword evidence="1" id="KW-0812">Transmembrane</keyword>
<dbReference type="Gene3D" id="1.20.58.390">
    <property type="entry name" value="Neurotransmitter-gated ion-channel transmembrane domain"/>
    <property type="match status" value="1"/>
</dbReference>
<reference evidence="3 4" key="1">
    <citation type="journal article" date="2017" name="Nat. Ecol. Evol.">
        <title>Scallop genome provides insights into evolution of bilaterian karyotype and development.</title>
        <authorList>
            <person name="Wang S."/>
            <person name="Zhang J."/>
            <person name="Jiao W."/>
            <person name="Li J."/>
            <person name="Xun X."/>
            <person name="Sun Y."/>
            <person name="Guo X."/>
            <person name="Huan P."/>
            <person name="Dong B."/>
            <person name="Zhang L."/>
            <person name="Hu X."/>
            <person name="Sun X."/>
            <person name="Wang J."/>
            <person name="Zhao C."/>
            <person name="Wang Y."/>
            <person name="Wang D."/>
            <person name="Huang X."/>
            <person name="Wang R."/>
            <person name="Lv J."/>
            <person name="Li Y."/>
            <person name="Zhang Z."/>
            <person name="Liu B."/>
            <person name="Lu W."/>
            <person name="Hui Y."/>
            <person name="Liang J."/>
            <person name="Zhou Z."/>
            <person name="Hou R."/>
            <person name="Li X."/>
            <person name="Liu Y."/>
            <person name="Li H."/>
            <person name="Ning X."/>
            <person name="Lin Y."/>
            <person name="Zhao L."/>
            <person name="Xing Q."/>
            <person name="Dou J."/>
            <person name="Li Y."/>
            <person name="Mao J."/>
            <person name="Guo H."/>
            <person name="Dou H."/>
            <person name="Li T."/>
            <person name="Mu C."/>
            <person name="Jiang W."/>
            <person name="Fu Q."/>
            <person name="Fu X."/>
            <person name="Miao Y."/>
            <person name="Liu J."/>
            <person name="Yu Q."/>
            <person name="Li R."/>
            <person name="Liao H."/>
            <person name="Li X."/>
            <person name="Kong Y."/>
            <person name="Jiang Z."/>
            <person name="Chourrout D."/>
            <person name="Li R."/>
            <person name="Bao Z."/>
        </authorList>
    </citation>
    <scope>NUCLEOTIDE SEQUENCE [LARGE SCALE GENOMIC DNA]</scope>
    <source>
        <strain evidence="3 4">PY_sf001</strain>
    </source>
</reference>
<dbReference type="GO" id="GO:0004888">
    <property type="term" value="F:transmembrane signaling receptor activity"/>
    <property type="evidence" value="ECO:0007669"/>
    <property type="project" value="InterPro"/>
</dbReference>
<dbReference type="InterPro" id="IPR006201">
    <property type="entry name" value="Neur_channel"/>
</dbReference>
<dbReference type="Proteomes" id="UP000242188">
    <property type="component" value="Unassembled WGS sequence"/>
</dbReference>
<comment type="caution">
    <text evidence="3">The sequence shown here is derived from an EMBL/GenBank/DDBJ whole genome shotgun (WGS) entry which is preliminary data.</text>
</comment>
<dbReference type="OrthoDB" id="6127156at2759"/>
<dbReference type="AlphaFoldDB" id="A0A210QBL8"/>
<feature type="transmembrane region" description="Helical" evidence="1">
    <location>
        <begin position="69"/>
        <end position="91"/>
    </location>
</feature>
<accession>A0A210QBL8</accession>
<keyword evidence="1" id="KW-0472">Membrane</keyword>
<dbReference type="EMBL" id="NEDP02004270">
    <property type="protein sequence ID" value="OWF46125.1"/>
    <property type="molecule type" value="Genomic_DNA"/>
</dbReference>
<keyword evidence="1" id="KW-1133">Transmembrane helix</keyword>
<dbReference type="InterPro" id="IPR038050">
    <property type="entry name" value="Neuro_actylchol_rec"/>
</dbReference>
<feature type="transmembrane region" description="Helical" evidence="1">
    <location>
        <begin position="128"/>
        <end position="149"/>
    </location>
</feature>
<dbReference type="CDD" id="cd19051">
    <property type="entry name" value="LGIC_TM_cation"/>
    <property type="match status" value="1"/>
</dbReference>
<dbReference type="SUPFAM" id="SSF90112">
    <property type="entry name" value="Neurotransmitter-gated ion-channel transmembrane pore"/>
    <property type="match status" value="1"/>
</dbReference>
<feature type="transmembrane region" description="Helical" evidence="1">
    <location>
        <begin position="97"/>
        <end position="116"/>
    </location>
</feature>